<dbReference type="GO" id="GO:0006397">
    <property type="term" value="P:mRNA processing"/>
    <property type="evidence" value="ECO:0007669"/>
    <property type="project" value="InterPro"/>
</dbReference>
<comment type="catalytic activity">
    <reaction evidence="18">
        <text>L-seryl-[protein] + ATP = O-phospho-L-seryl-[protein] + ADP + H(+)</text>
        <dbReference type="Rhea" id="RHEA:17989"/>
        <dbReference type="Rhea" id="RHEA-COMP:9863"/>
        <dbReference type="Rhea" id="RHEA-COMP:11604"/>
        <dbReference type="ChEBI" id="CHEBI:15378"/>
        <dbReference type="ChEBI" id="CHEBI:29999"/>
        <dbReference type="ChEBI" id="CHEBI:30616"/>
        <dbReference type="ChEBI" id="CHEBI:83421"/>
        <dbReference type="ChEBI" id="CHEBI:456216"/>
        <dbReference type="EC" id="2.7.11.1"/>
    </reaction>
</comment>
<dbReference type="PROSITE" id="PS50011">
    <property type="entry name" value="PROTEIN_KINASE_DOM"/>
    <property type="match status" value="1"/>
</dbReference>
<dbReference type="GO" id="GO:0004521">
    <property type="term" value="F:RNA endonuclease activity"/>
    <property type="evidence" value="ECO:0007669"/>
    <property type="project" value="InterPro"/>
</dbReference>
<dbReference type="FunFam" id="1.20.1440.180:FF:000001">
    <property type="entry name" value="Serine/threonine-protein kinase/endoribonuclease IRE1"/>
    <property type="match status" value="1"/>
</dbReference>
<dbReference type="Gene3D" id="1.10.510.10">
    <property type="entry name" value="Transferase(Phosphotransferase) domain 1"/>
    <property type="match status" value="1"/>
</dbReference>
<dbReference type="GO" id="GO:0051082">
    <property type="term" value="F:unfolded protein binding"/>
    <property type="evidence" value="ECO:0007669"/>
    <property type="project" value="TreeGrafter"/>
</dbReference>
<evidence type="ECO:0000313" key="23">
    <source>
        <dbReference type="EMBL" id="KAK6643121.1"/>
    </source>
</evidence>
<dbReference type="PANTHER" id="PTHR13954">
    <property type="entry name" value="IRE1-RELATED"/>
    <property type="match status" value="1"/>
</dbReference>
<evidence type="ECO:0000256" key="17">
    <source>
        <dbReference type="ARBA" id="ARBA00047899"/>
    </source>
</evidence>
<dbReference type="FunFam" id="3.30.200.20:FF:000077">
    <property type="entry name" value="Putative Serine/threonine-protein kinase/endoribonuclease IRE1"/>
    <property type="match status" value="1"/>
</dbReference>
<comment type="catalytic activity">
    <reaction evidence="17">
        <text>L-threonyl-[protein] + ATP = O-phospho-L-threonyl-[protein] + ADP + H(+)</text>
        <dbReference type="Rhea" id="RHEA:46608"/>
        <dbReference type="Rhea" id="RHEA-COMP:11060"/>
        <dbReference type="Rhea" id="RHEA-COMP:11605"/>
        <dbReference type="ChEBI" id="CHEBI:15378"/>
        <dbReference type="ChEBI" id="CHEBI:30013"/>
        <dbReference type="ChEBI" id="CHEBI:30616"/>
        <dbReference type="ChEBI" id="CHEBI:61977"/>
        <dbReference type="ChEBI" id="CHEBI:456216"/>
        <dbReference type="EC" id="2.7.11.1"/>
    </reaction>
</comment>
<keyword evidence="13" id="KW-0067">ATP-binding</keyword>
<evidence type="ECO:0000259" key="22">
    <source>
        <dbReference type="PROSITE" id="PS51392"/>
    </source>
</evidence>
<dbReference type="GO" id="GO:1990604">
    <property type="term" value="C:IRE1-TRAF2-ASK1 complex"/>
    <property type="evidence" value="ECO:0007669"/>
    <property type="project" value="TreeGrafter"/>
</dbReference>
<dbReference type="CDD" id="cd10422">
    <property type="entry name" value="RNase_Ire1"/>
    <property type="match status" value="1"/>
</dbReference>
<dbReference type="GO" id="GO:0070059">
    <property type="term" value="P:intrinsic apoptotic signaling pathway in response to endoplasmic reticulum stress"/>
    <property type="evidence" value="ECO:0007669"/>
    <property type="project" value="TreeGrafter"/>
</dbReference>
<dbReference type="GO" id="GO:0010468">
    <property type="term" value="P:regulation of gene expression"/>
    <property type="evidence" value="ECO:0007669"/>
    <property type="project" value="UniProtKB-ARBA"/>
</dbReference>
<dbReference type="InterPro" id="IPR038357">
    <property type="entry name" value="KEN_sf"/>
</dbReference>
<dbReference type="GO" id="GO:0004674">
    <property type="term" value="F:protein serine/threonine kinase activity"/>
    <property type="evidence" value="ECO:0007669"/>
    <property type="project" value="UniProtKB-KW"/>
</dbReference>
<proteinExistence type="predicted"/>
<keyword evidence="14 20" id="KW-1133">Transmembrane helix</keyword>
<dbReference type="Proteomes" id="UP001372834">
    <property type="component" value="Unassembled WGS sequence"/>
</dbReference>
<dbReference type="Gene3D" id="3.30.200.20">
    <property type="entry name" value="Phosphorylase Kinase, domain 1"/>
    <property type="match status" value="1"/>
</dbReference>
<keyword evidence="6" id="KW-0808">Transferase</keyword>
<evidence type="ECO:0000256" key="8">
    <source>
        <dbReference type="ARBA" id="ARBA00022729"/>
    </source>
</evidence>
<dbReference type="Pfam" id="PF06479">
    <property type="entry name" value="Ribonuc_2-5A"/>
    <property type="match status" value="1"/>
</dbReference>
<evidence type="ECO:0000256" key="11">
    <source>
        <dbReference type="ARBA" id="ARBA00022801"/>
    </source>
</evidence>
<dbReference type="PANTHER" id="PTHR13954:SF6">
    <property type="entry name" value="NON-SPECIFIC SERINE_THREONINE PROTEIN KINASE"/>
    <property type="match status" value="1"/>
</dbReference>
<dbReference type="SUPFAM" id="SSF50998">
    <property type="entry name" value="Quinoprotein alcohol dehydrogenase-like"/>
    <property type="match status" value="1"/>
</dbReference>
<feature type="region of interest" description="Disordered" evidence="19">
    <location>
        <begin position="339"/>
        <end position="358"/>
    </location>
</feature>
<dbReference type="PROSITE" id="PS51392">
    <property type="entry name" value="KEN"/>
    <property type="match status" value="1"/>
</dbReference>
<dbReference type="SMART" id="SM00220">
    <property type="entry name" value="S_TKc"/>
    <property type="match status" value="1"/>
</dbReference>
<feature type="transmembrane region" description="Helical" evidence="20">
    <location>
        <begin position="12"/>
        <end position="30"/>
    </location>
</feature>
<keyword evidence="12" id="KW-0256">Endoplasmic reticulum</keyword>
<reference evidence="23 24" key="1">
    <citation type="submission" date="2023-10" db="EMBL/GenBank/DDBJ databases">
        <title>Genomes of two closely related lineages of the louse Polyplax serrata with different host specificities.</title>
        <authorList>
            <person name="Martinu J."/>
            <person name="Tarabai H."/>
            <person name="Stefka J."/>
            <person name="Hypsa V."/>
        </authorList>
    </citation>
    <scope>NUCLEOTIDE SEQUENCE [LARGE SCALE GENOMIC DNA]</scope>
    <source>
        <strain evidence="23">HR10_N</strain>
    </source>
</reference>
<comment type="caution">
    <text evidence="23">The sequence shown here is derived from an EMBL/GenBank/DDBJ whole genome shotgun (WGS) entry which is preliminary data.</text>
</comment>
<evidence type="ECO:0000313" key="24">
    <source>
        <dbReference type="Proteomes" id="UP001372834"/>
    </source>
</evidence>
<name>A0AAN8XNG3_POLSC</name>
<evidence type="ECO:0000256" key="2">
    <source>
        <dbReference type="ARBA" id="ARBA00004115"/>
    </source>
</evidence>
<keyword evidence="4" id="KW-0723">Serine/threonine-protein kinase</keyword>
<feature type="domain" description="Protein kinase" evidence="21">
    <location>
        <begin position="548"/>
        <end position="802"/>
    </location>
</feature>
<dbReference type="SMART" id="SM00564">
    <property type="entry name" value="PQQ"/>
    <property type="match status" value="4"/>
</dbReference>
<keyword evidence="7 20" id="KW-0812">Transmembrane</keyword>
<dbReference type="PROSITE" id="PS00108">
    <property type="entry name" value="PROTEIN_KINASE_ST"/>
    <property type="match status" value="1"/>
</dbReference>
<keyword evidence="11" id="KW-0378">Hydrolase</keyword>
<evidence type="ECO:0000256" key="15">
    <source>
        <dbReference type="ARBA" id="ARBA00023136"/>
    </source>
</evidence>
<evidence type="ECO:0000256" key="3">
    <source>
        <dbReference type="ARBA" id="ARBA00012513"/>
    </source>
</evidence>
<dbReference type="InterPro" id="IPR000719">
    <property type="entry name" value="Prot_kinase_dom"/>
</dbReference>
<dbReference type="Gene3D" id="2.130.10.10">
    <property type="entry name" value="YVTN repeat-like/Quinoprotein amine dehydrogenase"/>
    <property type="match status" value="1"/>
</dbReference>
<dbReference type="GO" id="GO:0005524">
    <property type="term" value="F:ATP binding"/>
    <property type="evidence" value="ECO:0007669"/>
    <property type="project" value="UniProtKB-KW"/>
</dbReference>
<evidence type="ECO:0000256" key="19">
    <source>
        <dbReference type="SAM" id="MobiDB-lite"/>
    </source>
</evidence>
<dbReference type="InterPro" id="IPR045133">
    <property type="entry name" value="IRE1/2-like"/>
</dbReference>
<evidence type="ECO:0000256" key="7">
    <source>
        <dbReference type="ARBA" id="ARBA00022692"/>
    </source>
</evidence>
<dbReference type="AlphaFoldDB" id="A0AAN8XNG3"/>
<dbReference type="InterPro" id="IPR011009">
    <property type="entry name" value="Kinase-like_dom_sf"/>
</dbReference>
<keyword evidence="10" id="KW-0418">Kinase</keyword>
<dbReference type="InterPro" id="IPR018391">
    <property type="entry name" value="PQQ_b-propeller_rpt"/>
</dbReference>
<evidence type="ECO:0000256" key="20">
    <source>
        <dbReference type="SAM" id="Phobius"/>
    </source>
</evidence>
<dbReference type="Pfam" id="PF00069">
    <property type="entry name" value="Pkinase"/>
    <property type="match status" value="1"/>
</dbReference>
<dbReference type="SMART" id="SM00580">
    <property type="entry name" value="PUG"/>
    <property type="match status" value="1"/>
</dbReference>
<accession>A0AAN8XNG3</accession>
<evidence type="ECO:0000256" key="6">
    <source>
        <dbReference type="ARBA" id="ARBA00022679"/>
    </source>
</evidence>
<keyword evidence="15 20" id="KW-0472">Membrane</keyword>
<dbReference type="InterPro" id="IPR011047">
    <property type="entry name" value="Quinoprotein_ADH-like_sf"/>
</dbReference>
<comment type="cofactor">
    <cofactor evidence="1">
        <name>Mg(2+)</name>
        <dbReference type="ChEBI" id="CHEBI:18420"/>
    </cofactor>
</comment>
<dbReference type="GO" id="GO:0036498">
    <property type="term" value="P:IRE1-mediated unfolded protein response"/>
    <property type="evidence" value="ECO:0007669"/>
    <property type="project" value="TreeGrafter"/>
</dbReference>
<evidence type="ECO:0000256" key="13">
    <source>
        <dbReference type="ARBA" id="ARBA00022840"/>
    </source>
</evidence>
<keyword evidence="8" id="KW-0732">Signal</keyword>
<dbReference type="Gene3D" id="1.20.1440.180">
    <property type="entry name" value="KEN domain"/>
    <property type="match status" value="1"/>
</dbReference>
<evidence type="ECO:0000256" key="14">
    <source>
        <dbReference type="ARBA" id="ARBA00022989"/>
    </source>
</evidence>
<dbReference type="GO" id="GO:0080090">
    <property type="term" value="P:regulation of primary metabolic process"/>
    <property type="evidence" value="ECO:0007669"/>
    <property type="project" value="UniProtKB-ARBA"/>
</dbReference>
<evidence type="ECO:0000256" key="4">
    <source>
        <dbReference type="ARBA" id="ARBA00022527"/>
    </source>
</evidence>
<feature type="domain" description="KEN" evidence="22">
    <location>
        <begin position="805"/>
        <end position="933"/>
    </location>
</feature>
<evidence type="ECO:0000259" key="21">
    <source>
        <dbReference type="PROSITE" id="PS50011"/>
    </source>
</evidence>
<sequence>MRMHKNVGDVSVVGFGVKMLTKILLLLVAFNCGTIATFESTGLVKETESQLLLLSTLDGFFICVESKTGEVRWKLKEEPVIRLPTNSDKPFTPFFLPDPKDGSLYMLNSNDREALSKLPFTIPQLVASSPCRTSDGIIFTGKKLDTWFTVNPESGAKKSFLTYNSIDLTCPKEGSDIYIGRSEYNIVMVDPLNKDKAWNVTFYDYFSYTMDSESKNNYNLLHFTGSSSGRLVTLERATGSLIWQLDCKSPVVDIYILESKGLLKVPFTSVAEPTLDQLIGDGNQRKHSEFRIEFKTSELKFFPTLYIGECLNGFYAFPALVDENTATIALTRRGPLLLEGPAHPAPNQKEIKGEEETTSGVKGDFEIKDLHFKISGDSDKMVKGKPSYILLGHYKVPEYTKATLEIGGKSDVRKIIENESSVFESKSTQTGMQTDDVNSISKIRLYDAVTEFASGNGSILKMKEIIYLTCNIIKFFVVEQENLEIKLALISLIVIVFSLAWYFNKQMKDMQQLSQSSKSRSDSNFSGGVTAVPEEIDYGVMRVGKIEFNSEEILGKGCEGTFVFKGKFDNRSVAVKRVLPECFTFADREVELLRESDHHPNVVRYYCMEQDKQFRYIALELCAATLQDYIEGKFKTEVITSIEILQQAMCGLKHLHSLSIVHRDIKPHNVLLSTPSAKNEIRAMISDFGLCKKLQYGRTSFSRRSGITGTDGWIAPEMLIGETRTTCAVDIFSMGCVFFYVLTKGKHPFGDTLHRQANILSGKYNLSDLDGNHLAILLIKQMIDFDPLKRPTANAILMFPLFWNRTKILAFFQDVSDRIEKEDTNNFVLIRLEENGYTVVKGDWRYQIDSEVAMDLRKFRNYHGRRVRDLLRALRNKKHHYRELPEEAQQKLGEVPEKFVSYWISRFPLLLLHTWVAMQCVKNEPVLCVYYDSNYNFTGLTKEDYDKYETDSNDFITEPYLEHEDIFKKNLPCNGKLKTKKETPVTEANWRIRSSEEKKLPSEFKILDLDISSDDLKSVWFQKWLKSYFRDDDAFINWRKEEFNKSTKNEEDPLVIFVPEPPSLQLQEKFRSLVKEYPKLLEDSASPRRIKPKKYLHKRFNKKQEEDKSVWPVTS</sequence>
<evidence type="ECO:0000256" key="5">
    <source>
        <dbReference type="ARBA" id="ARBA00022553"/>
    </source>
</evidence>
<keyword evidence="5" id="KW-0597">Phosphoprotein</keyword>
<dbReference type="CDD" id="cd09769">
    <property type="entry name" value="Luminal_IRE1"/>
    <property type="match status" value="1"/>
</dbReference>
<dbReference type="InterPro" id="IPR015943">
    <property type="entry name" value="WD40/YVTN_repeat-like_dom_sf"/>
</dbReference>
<dbReference type="CDD" id="cd13982">
    <property type="entry name" value="STKc_IRE1"/>
    <property type="match status" value="1"/>
</dbReference>
<organism evidence="23 24">
    <name type="scientific">Polyplax serrata</name>
    <name type="common">Common mouse louse</name>
    <dbReference type="NCBI Taxonomy" id="468196"/>
    <lineage>
        <taxon>Eukaryota</taxon>
        <taxon>Metazoa</taxon>
        <taxon>Ecdysozoa</taxon>
        <taxon>Arthropoda</taxon>
        <taxon>Hexapoda</taxon>
        <taxon>Insecta</taxon>
        <taxon>Pterygota</taxon>
        <taxon>Neoptera</taxon>
        <taxon>Paraneoptera</taxon>
        <taxon>Psocodea</taxon>
        <taxon>Troctomorpha</taxon>
        <taxon>Phthiraptera</taxon>
        <taxon>Anoplura</taxon>
        <taxon>Polyplacidae</taxon>
        <taxon>Polyplax</taxon>
    </lineage>
</organism>
<dbReference type="InterPro" id="IPR008271">
    <property type="entry name" value="Ser/Thr_kinase_AS"/>
</dbReference>
<evidence type="ECO:0000256" key="10">
    <source>
        <dbReference type="ARBA" id="ARBA00022777"/>
    </source>
</evidence>
<keyword evidence="9" id="KW-0547">Nucleotide-binding</keyword>
<dbReference type="EMBL" id="JAWJWE010000002">
    <property type="protein sequence ID" value="KAK6643121.1"/>
    <property type="molecule type" value="Genomic_DNA"/>
</dbReference>
<gene>
    <name evidence="23" type="ORF">RUM43_004624</name>
</gene>
<evidence type="ECO:0000256" key="1">
    <source>
        <dbReference type="ARBA" id="ARBA00001946"/>
    </source>
</evidence>
<dbReference type="EC" id="2.7.11.1" evidence="3"/>
<protein>
    <recommendedName>
        <fullName evidence="3">non-specific serine/threonine protein kinase</fullName>
        <ecNumber evidence="3">2.7.11.1</ecNumber>
    </recommendedName>
</protein>
<dbReference type="SUPFAM" id="SSF56112">
    <property type="entry name" value="Protein kinase-like (PK-like)"/>
    <property type="match status" value="1"/>
</dbReference>
<comment type="subcellular location">
    <subcellularLocation>
        <location evidence="2">Endoplasmic reticulum membrane</location>
        <topology evidence="2">Single-pass type I membrane protein</topology>
    </subcellularLocation>
</comment>
<dbReference type="GO" id="GO:0016787">
    <property type="term" value="F:hydrolase activity"/>
    <property type="evidence" value="ECO:0007669"/>
    <property type="project" value="UniProtKB-KW"/>
</dbReference>
<evidence type="ECO:0000256" key="18">
    <source>
        <dbReference type="ARBA" id="ARBA00048679"/>
    </source>
</evidence>
<dbReference type="InterPro" id="IPR010513">
    <property type="entry name" value="KEN_dom"/>
</dbReference>
<evidence type="ECO:0000256" key="16">
    <source>
        <dbReference type="ARBA" id="ARBA00023268"/>
    </source>
</evidence>
<evidence type="ECO:0000256" key="9">
    <source>
        <dbReference type="ARBA" id="ARBA00022741"/>
    </source>
</evidence>
<keyword evidence="16" id="KW-0511">Multifunctional enzyme</keyword>
<evidence type="ECO:0000256" key="12">
    <source>
        <dbReference type="ARBA" id="ARBA00022824"/>
    </source>
</evidence>